<dbReference type="RefSeq" id="XP_064147393.1">
    <property type="nucleotide sequence ID" value="XM_064291323.1"/>
</dbReference>
<keyword evidence="3" id="KW-0964">Secreted</keyword>
<dbReference type="OMA" id="TGREMSW"/>
<reference evidence="8" key="3">
    <citation type="submission" date="2025-09" db="UniProtKB">
        <authorList>
            <consortium name="Ensembl"/>
        </authorList>
    </citation>
    <scope>IDENTIFICATION</scope>
    <source>
        <strain evidence="8">Isolate ISIS603380</strain>
    </source>
</reference>
<comment type="subcellular location">
    <subcellularLocation>
        <location evidence="1">Secreted</location>
    </subcellularLocation>
</comment>
<dbReference type="GeneID" id="100675455"/>
<dbReference type="eggNOG" id="ENOG502S84J">
    <property type="taxonomic scope" value="Eukaryota"/>
</dbReference>
<dbReference type="GeneTree" id="ENSGT00390000015756"/>
<evidence type="ECO:0000256" key="5">
    <source>
        <dbReference type="ARBA" id="ARBA00023320"/>
    </source>
</evidence>
<feature type="chain" id="PRO_5003454392" evidence="7">
    <location>
        <begin position="25"/>
        <end position="136"/>
    </location>
</feature>
<evidence type="ECO:0000256" key="7">
    <source>
        <dbReference type="SAM" id="SignalP"/>
    </source>
</evidence>
<comment type="similarity">
    <text evidence="2">Belongs to the RFamide neuropeptide family.</text>
</comment>
<evidence type="ECO:0000256" key="4">
    <source>
        <dbReference type="ARBA" id="ARBA00022815"/>
    </source>
</evidence>
<dbReference type="GO" id="GO:0060259">
    <property type="term" value="P:regulation of feeding behavior"/>
    <property type="evidence" value="ECO:0007669"/>
    <property type="project" value="Ensembl"/>
</dbReference>
<evidence type="ECO:0000256" key="1">
    <source>
        <dbReference type="ARBA" id="ARBA00004613"/>
    </source>
</evidence>
<protein>
    <submittedName>
        <fullName evidence="8">Pyroglutamylated RFamide peptide</fullName>
    </submittedName>
</protein>
<reference evidence="8" key="2">
    <citation type="submission" date="2025-08" db="UniProtKB">
        <authorList>
            <consortium name="Ensembl"/>
        </authorList>
    </citation>
    <scope>IDENTIFICATION</scope>
    <source>
        <strain evidence="8">Isolate ISIS603380</strain>
    </source>
</reference>
<dbReference type="GO" id="GO:0031854">
    <property type="term" value="F:orexigenic neuropeptide QRFP receptor binding"/>
    <property type="evidence" value="ECO:0007669"/>
    <property type="project" value="Ensembl"/>
</dbReference>
<feature type="signal peptide" evidence="7">
    <location>
        <begin position="1"/>
        <end position="24"/>
    </location>
</feature>
<dbReference type="STRING" id="9785.ENSLAFP00000005873"/>
<dbReference type="GO" id="GO:0007218">
    <property type="term" value="P:neuropeptide signaling pathway"/>
    <property type="evidence" value="ECO:0007669"/>
    <property type="project" value="UniProtKB-KW"/>
</dbReference>
<organism evidence="8 9">
    <name type="scientific">Loxodonta africana</name>
    <name type="common">African elephant</name>
    <dbReference type="NCBI Taxonomy" id="9785"/>
    <lineage>
        <taxon>Eukaryota</taxon>
        <taxon>Metazoa</taxon>
        <taxon>Chordata</taxon>
        <taxon>Craniata</taxon>
        <taxon>Vertebrata</taxon>
        <taxon>Euteleostomi</taxon>
        <taxon>Mammalia</taxon>
        <taxon>Eutheria</taxon>
        <taxon>Afrotheria</taxon>
        <taxon>Proboscidea</taxon>
        <taxon>Elephantidae</taxon>
        <taxon>Loxodonta</taxon>
    </lineage>
</organism>
<dbReference type="GO" id="GO:0005184">
    <property type="term" value="F:neuropeptide hormone activity"/>
    <property type="evidence" value="ECO:0007669"/>
    <property type="project" value="Ensembl"/>
</dbReference>
<reference evidence="8 9" key="1">
    <citation type="submission" date="2009-06" db="EMBL/GenBank/DDBJ databases">
        <title>The Genome Sequence of Loxodonta africana (African elephant).</title>
        <authorList>
            <person name="Di Palma F."/>
            <person name="Heiman D."/>
            <person name="Young S."/>
            <person name="Johnson J."/>
            <person name="Lander E.S."/>
            <person name="Lindblad-Toh K."/>
        </authorList>
    </citation>
    <scope>NUCLEOTIDE SEQUENCE [LARGE SCALE GENOMIC DNA]</scope>
    <source>
        <strain evidence="8 9">Isolate ISIS603380</strain>
    </source>
</reference>
<accession>G3SZ93</accession>
<dbReference type="PANTHER" id="PTHR36476">
    <property type="entry name" value="OREXIGENIC NEUROPEPTIDE QRFP"/>
    <property type="match status" value="1"/>
</dbReference>
<keyword evidence="5" id="KW-0527">Neuropeptide</keyword>
<feature type="region of interest" description="Disordered" evidence="6">
    <location>
        <begin position="94"/>
        <end position="114"/>
    </location>
</feature>
<proteinExistence type="inferred from homology"/>
<dbReference type="GO" id="GO:0007626">
    <property type="term" value="P:locomotory behavior"/>
    <property type="evidence" value="ECO:0007669"/>
    <property type="project" value="Ensembl"/>
</dbReference>
<dbReference type="Ensembl" id="ENSLAFT00000006991.2">
    <property type="protein sequence ID" value="ENSLAFP00000005873.2"/>
    <property type="gene ID" value="ENSLAFG00000006993.2"/>
</dbReference>
<keyword evidence="7" id="KW-0732">Signal</keyword>
<evidence type="ECO:0000313" key="8">
    <source>
        <dbReference type="Ensembl" id="ENSLAFP00000005873.2"/>
    </source>
</evidence>
<keyword evidence="4" id="KW-0027">Amidation</keyword>
<dbReference type="FunCoup" id="G3SZ93">
    <property type="interactions" value="7"/>
</dbReference>
<dbReference type="AlphaFoldDB" id="G3SZ93"/>
<dbReference type="CTD" id="347148"/>
<evidence type="ECO:0000256" key="6">
    <source>
        <dbReference type="SAM" id="MobiDB-lite"/>
    </source>
</evidence>
<evidence type="ECO:0000256" key="3">
    <source>
        <dbReference type="ARBA" id="ARBA00022525"/>
    </source>
</evidence>
<dbReference type="Proteomes" id="UP000007646">
    <property type="component" value="Unassembled WGS sequence"/>
</dbReference>
<name>G3SZ93_LOXAF</name>
<dbReference type="GO" id="GO:0005576">
    <property type="term" value="C:extracellular region"/>
    <property type="evidence" value="ECO:0007669"/>
    <property type="project" value="UniProtKB-SubCell"/>
</dbReference>
<dbReference type="HOGENOM" id="CLU_155319_0_0_1"/>
<gene>
    <name evidence="8" type="primary">QRFP</name>
</gene>
<dbReference type="GO" id="GO:0007625">
    <property type="term" value="P:grooming behavior"/>
    <property type="evidence" value="ECO:0007669"/>
    <property type="project" value="Ensembl"/>
</dbReference>
<evidence type="ECO:0000256" key="2">
    <source>
        <dbReference type="ARBA" id="ARBA00005516"/>
    </source>
</evidence>
<dbReference type="InParanoid" id="G3SZ93"/>
<sequence length="136" mass="15265">MMHPYPLSYLLLLPLGVCFPLADREESGDTLGGIRAKTSWAHLAQWHRPNFRWGSSWQPRAPQPLALLVVAKELQTSGKERAGFRFRFGRQDDGDEATRFLPADGEKTSGPLGSLAEELTGYSRKKGGFSFRFGRR</sequence>
<keyword evidence="9" id="KW-1185">Reference proteome</keyword>
<dbReference type="GO" id="GO:0045777">
    <property type="term" value="P:positive regulation of blood pressure"/>
    <property type="evidence" value="ECO:0007669"/>
    <property type="project" value="Ensembl"/>
</dbReference>
<evidence type="ECO:0000313" key="9">
    <source>
        <dbReference type="Proteomes" id="UP000007646"/>
    </source>
</evidence>
<dbReference type="Pfam" id="PF11109">
    <property type="entry name" value="RFamide_26RFa"/>
    <property type="match status" value="1"/>
</dbReference>
<dbReference type="PANTHER" id="PTHR36476:SF1">
    <property type="entry name" value="OREXIGENIC NEUROPEPTIDE QRFP"/>
    <property type="match status" value="1"/>
</dbReference>
<dbReference type="InterPro" id="IPR024565">
    <property type="entry name" value="P518"/>
</dbReference>